<dbReference type="FunFam" id="3.40.50.300:FF:000326">
    <property type="entry name" value="P-loop containing nucleoside triphosphate hydrolase"/>
    <property type="match status" value="1"/>
</dbReference>
<evidence type="ECO:0000256" key="2">
    <source>
        <dbReference type="ARBA" id="ARBA00022801"/>
    </source>
</evidence>
<dbReference type="InterPro" id="IPR045055">
    <property type="entry name" value="DNA2/NAM7-like"/>
</dbReference>
<evidence type="ECO:0000256" key="4">
    <source>
        <dbReference type="ARBA" id="ARBA00022840"/>
    </source>
</evidence>
<dbReference type="EMBL" id="JABXBU010000015">
    <property type="protein sequence ID" value="KAF8788336.1"/>
    <property type="molecule type" value="Genomic_DNA"/>
</dbReference>
<dbReference type="SUPFAM" id="SSF52540">
    <property type="entry name" value="P-loop containing nucleoside triphosphate hydrolases"/>
    <property type="match status" value="1"/>
</dbReference>
<name>A0A8T0FAX9_ARGBR</name>
<feature type="region of interest" description="Disordered" evidence="6">
    <location>
        <begin position="744"/>
        <end position="763"/>
    </location>
</feature>
<dbReference type="InterPro" id="IPR000253">
    <property type="entry name" value="FHA_dom"/>
</dbReference>
<dbReference type="InterPro" id="IPR008984">
    <property type="entry name" value="SMAD_FHA_dom_sf"/>
</dbReference>
<dbReference type="InterPro" id="IPR041677">
    <property type="entry name" value="DNA2/NAM7_AAA_11"/>
</dbReference>
<evidence type="ECO:0000256" key="3">
    <source>
        <dbReference type="ARBA" id="ARBA00022806"/>
    </source>
</evidence>
<dbReference type="GO" id="GO:0005524">
    <property type="term" value="F:ATP binding"/>
    <property type="evidence" value="ECO:0007669"/>
    <property type="project" value="UniProtKB-KW"/>
</dbReference>
<dbReference type="GO" id="GO:0001147">
    <property type="term" value="F:transcription termination site sequence-specific DNA binding"/>
    <property type="evidence" value="ECO:0007669"/>
    <property type="project" value="TreeGrafter"/>
</dbReference>
<feature type="region of interest" description="Disordered" evidence="6">
    <location>
        <begin position="799"/>
        <end position="858"/>
    </location>
</feature>
<keyword evidence="9" id="KW-1185">Reference proteome</keyword>
<dbReference type="GO" id="GO:0016787">
    <property type="term" value="F:hydrolase activity"/>
    <property type="evidence" value="ECO:0007669"/>
    <property type="project" value="UniProtKB-KW"/>
</dbReference>
<dbReference type="PANTHER" id="PTHR10887">
    <property type="entry name" value="DNA2/NAM7 HELICASE FAMILY"/>
    <property type="match status" value="1"/>
</dbReference>
<gene>
    <name evidence="8" type="ORF">HNY73_009850</name>
</gene>
<keyword evidence="2" id="KW-0378">Hydrolase</keyword>
<keyword evidence="5" id="KW-0175">Coiled coil</keyword>
<dbReference type="PROSITE" id="PS50006">
    <property type="entry name" value="FHA_DOMAIN"/>
    <property type="match status" value="1"/>
</dbReference>
<dbReference type="SUPFAM" id="SSF49879">
    <property type="entry name" value="SMAD/FHA domain"/>
    <property type="match status" value="1"/>
</dbReference>
<keyword evidence="4" id="KW-0067">ATP-binding</keyword>
<keyword evidence="3 8" id="KW-0347">Helicase</keyword>
<dbReference type="GO" id="GO:0006369">
    <property type="term" value="P:termination of RNA polymerase II transcription"/>
    <property type="evidence" value="ECO:0007669"/>
    <property type="project" value="TreeGrafter"/>
</dbReference>
<dbReference type="GO" id="GO:0005694">
    <property type="term" value="C:chromosome"/>
    <property type="evidence" value="ECO:0007669"/>
    <property type="project" value="UniProtKB-ARBA"/>
</dbReference>
<reference evidence="8" key="2">
    <citation type="submission" date="2020-06" db="EMBL/GenBank/DDBJ databases">
        <authorList>
            <person name="Sheffer M."/>
        </authorList>
    </citation>
    <scope>NUCLEOTIDE SEQUENCE</scope>
</reference>
<dbReference type="InterPro" id="IPR047187">
    <property type="entry name" value="SF1_C_Upf1"/>
</dbReference>
<dbReference type="GO" id="GO:0016604">
    <property type="term" value="C:nuclear body"/>
    <property type="evidence" value="ECO:0007669"/>
    <property type="project" value="TreeGrafter"/>
</dbReference>
<evidence type="ECO:0000313" key="8">
    <source>
        <dbReference type="EMBL" id="KAF8788336.1"/>
    </source>
</evidence>
<evidence type="ECO:0000256" key="5">
    <source>
        <dbReference type="SAM" id="Coils"/>
    </source>
</evidence>
<dbReference type="Gene3D" id="2.60.200.20">
    <property type="match status" value="1"/>
</dbReference>
<organism evidence="8 9">
    <name type="scientific">Argiope bruennichi</name>
    <name type="common">Wasp spider</name>
    <name type="synonym">Aranea bruennichi</name>
    <dbReference type="NCBI Taxonomy" id="94029"/>
    <lineage>
        <taxon>Eukaryota</taxon>
        <taxon>Metazoa</taxon>
        <taxon>Ecdysozoa</taxon>
        <taxon>Arthropoda</taxon>
        <taxon>Chelicerata</taxon>
        <taxon>Arachnida</taxon>
        <taxon>Araneae</taxon>
        <taxon>Araneomorphae</taxon>
        <taxon>Entelegynae</taxon>
        <taxon>Araneoidea</taxon>
        <taxon>Araneidae</taxon>
        <taxon>Argiope</taxon>
    </lineage>
</organism>
<dbReference type="SMART" id="SM00240">
    <property type="entry name" value="FHA"/>
    <property type="match status" value="1"/>
</dbReference>
<evidence type="ECO:0000256" key="6">
    <source>
        <dbReference type="SAM" id="MobiDB-lite"/>
    </source>
</evidence>
<evidence type="ECO:0000259" key="7">
    <source>
        <dbReference type="PROSITE" id="PS50006"/>
    </source>
</evidence>
<dbReference type="PANTHER" id="PTHR10887:SF495">
    <property type="entry name" value="HELICASE SENATAXIN ISOFORM X1-RELATED"/>
    <property type="match status" value="1"/>
</dbReference>
<sequence length="1822" mass="206253">MEYYLRQIHHGIQDPLNIDLKESEIVVGRSTNSELKKYSQVSRQHALFKKENDVWFVKDMKSLNGVFVNGNKIGENPVRLEIGDHIGLGIPTAGTEFEGFVCSLSVKPVSKKIIVVDLCDEPPVIKTEPPDDVPFSTNNDISGNSSNQHITDHFPLASTSAENNESAQFFDNHKSAVVSHNPVPNNIKHQHSNNTAIDNSFNKNSNLFSTRNSVSSIAETNYHLNSFDSTKKSIVLSPVKSMKVQFSSQESLHNLDLRSNKEYKEFGKDESRNTKQISLSHENTAHRLSIQDAGISAVNGSITEYCSLLQMQDKETNSDRSALPLSEKIMLKDFHICLVKCDSEYFKFPPDIKRPIINRVLSTEEKHFHEINFKQRNKRRIISSDSSSDSEDKINLSKPQVKIKKVNESSALLINPKSDLNTSNITNMSFEVKNSNQNKNKEDEVGKYTYSGNLIHAKPDVSDLPVLETKKDIEPSKFFSESPLFSAIESAGNNEQNDKLNENLAKDIIMEEIEPGILNNTTYSQSDEDGVIVISDDDDEYMDFHSSQIVIKQEPLDAELELNGDEDMDVDNEGIHDILSPDETLSETIENIKRFVKTSLPNKDENASNRLQTLDDVKVKTSSPVSQFINNVVDSGSSSNISISAKIISSEIMGSSLSTLNKEKFASESERSSDSDSSVSNHSVIITPSFKKNIEGNKKQEKGSDVIQKQIEEVKSKKSKSVGRALLIEPQKLNRRPNRLCGRGEWFEDRTSENPPAPEPNKLIKIKEPKMYDKSKDPIKTKALSGKRRANLSTRQSLLNKLQGPKTHVANAVPSQSVKKRQSRPLIKSSEKSVLETQPQKESSNAKKKNPPISRLPNEYASRSAFLVSDMQPILAKKRPGSQNKIVDQKESVKSTAANKSILPASNQSNKFLGNKGYSILNTSQQGIHMTEKNLNMGSGGSQSKSVPTLIVPPLTTASLPSTSKISSETNIAAYAHSQNRDPRLQRRLNSSEYKSTMNKEYYANNHINNANNLTNINYNSNNFPKKNTNSSNTIQHHPVGINTNRSQPSFLLNNSSSAPAPGNYQSFALYNQKHGREIDSQNHTAVGFDIMVKRIVEFNVKWLFEQKTNDSPPPEISIGASNLPLFYNSVDHYISSFLPMLMLETWDNIYQESKIIFESEKRIAKKFYFIISSTECKFNMTVYNCEAMVNKTSFEPSEGNILLMEIKETNNSVRTYFSYVFRHQIEEVKNNTISAKWQKLGPMWLDNAKLWRFSVYIKKRQVIPMFQKIMKGNGICSVRNRLRLADALKNFTKSSLSQLIIQPNENDFYLKYPDVSPTRDYNYSQMMVIEGISFEILKQDSKPKIVLLQGPPGTGKTHTIVGLLEKLTFNPKFKILVVAPSNAAVDEIGCRLMYLNHSNSRNRTHIKFVRIGLPDQINTKLKSYSLDEKASELFKDYNAKTIKSKKEELEKLQKQINELKKHKQDYSTKLKINSFKDQIKKGEEKLNSNSDKYRMLRSFKNQVLRESSVILSTLGSCGQAILNSHFGYNARYSFSCCIIDEASQCTETEALIPLMFNINKLIMVGDHQQLPATVNSKYAASFGYERSMFERFHLYFSKHCNYNPIYMLSTQYRMHSEICKFPSEHFYDNLLSTDPHTDIRDQNFPLHPYIVYDIVDGQESDSSNSKTNCTEAHAIVDICSQILNMNSHSSIGIITPYQAQRSLYSSALGHNSSYRHIEINTVDGFQGREKDIIILSCVRANRGKGGIGFLACPKRLNVAITRACKCLIICVHSKTLEQNEDWRKLIEDARNRHLCISVNSYRDMQLIFQTTMVRQKSKRRH</sequence>
<feature type="region of interest" description="Disordered" evidence="6">
    <location>
        <begin position="876"/>
        <end position="895"/>
    </location>
</feature>
<dbReference type="Pfam" id="PF00498">
    <property type="entry name" value="FHA"/>
    <property type="match status" value="1"/>
</dbReference>
<dbReference type="Proteomes" id="UP000807504">
    <property type="component" value="Unassembled WGS sequence"/>
</dbReference>
<evidence type="ECO:0000256" key="1">
    <source>
        <dbReference type="ARBA" id="ARBA00022741"/>
    </source>
</evidence>
<dbReference type="Pfam" id="PF13086">
    <property type="entry name" value="AAA_11"/>
    <property type="match status" value="1"/>
</dbReference>
<feature type="domain" description="FHA" evidence="7">
    <location>
        <begin position="25"/>
        <end position="73"/>
    </location>
</feature>
<keyword evidence="1" id="KW-0547">Nucleotide-binding</keyword>
<dbReference type="InterPro" id="IPR041679">
    <property type="entry name" value="DNA2/NAM7-like_C"/>
</dbReference>
<dbReference type="GO" id="GO:0004386">
    <property type="term" value="F:helicase activity"/>
    <property type="evidence" value="ECO:0007669"/>
    <property type="project" value="UniProtKB-KW"/>
</dbReference>
<proteinExistence type="predicted"/>
<reference evidence="8" key="1">
    <citation type="journal article" date="2020" name="bioRxiv">
        <title>Chromosome-level reference genome of the European wasp spider Argiope bruennichi: a resource for studies on range expansion and evolutionary adaptation.</title>
        <authorList>
            <person name="Sheffer M.M."/>
            <person name="Hoppe A."/>
            <person name="Krehenwinkel H."/>
            <person name="Uhl G."/>
            <person name="Kuss A.W."/>
            <person name="Jensen L."/>
            <person name="Jensen C."/>
            <person name="Gillespie R.G."/>
            <person name="Hoff K.J."/>
            <person name="Prost S."/>
        </authorList>
    </citation>
    <scope>NUCLEOTIDE SEQUENCE</scope>
</reference>
<evidence type="ECO:0000313" key="9">
    <source>
        <dbReference type="Proteomes" id="UP000807504"/>
    </source>
</evidence>
<accession>A0A8T0FAX9</accession>
<comment type="caution">
    <text evidence="8">The sequence shown here is derived from an EMBL/GenBank/DDBJ whole genome shotgun (WGS) entry which is preliminary data.</text>
</comment>
<protein>
    <submittedName>
        <fullName evidence="8">Putative helicase senataxin like protein</fullName>
    </submittedName>
</protein>
<dbReference type="CDD" id="cd18042">
    <property type="entry name" value="DEXXQc_SETX"/>
    <property type="match status" value="1"/>
</dbReference>
<dbReference type="CDD" id="cd18808">
    <property type="entry name" value="SF1_C_Upf1"/>
    <property type="match status" value="1"/>
</dbReference>
<dbReference type="Pfam" id="PF13087">
    <property type="entry name" value="AAA_12"/>
    <property type="match status" value="1"/>
</dbReference>
<feature type="coiled-coil region" evidence="5">
    <location>
        <begin position="1440"/>
        <end position="1470"/>
    </location>
</feature>
<dbReference type="InterPro" id="IPR027417">
    <property type="entry name" value="P-loop_NTPase"/>
</dbReference>
<dbReference type="Gene3D" id="3.40.50.300">
    <property type="entry name" value="P-loop containing nucleotide triphosphate hydrolases"/>
    <property type="match status" value="2"/>
</dbReference>